<dbReference type="EMBL" id="CM001886">
    <property type="protein sequence ID" value="EOY15647.1"/>
    <property type="molecule type" value="Genomic_DNA"/>
</dbReference>
<accession>A0A061FG45</accession>
<name>A0A061FG45_THECC</name>
<sequence>MFKPAEHQQRTTTQYGKCAGGEVKMTLFGQLSPGFISHFLIDKPYIPDLQHVRENRSLIPFLGDGRN</sequence>
<dbReference type="Gramene" id="EOY15647">
    <property type="protein sequence ID" value="EOY15647"/>
    <property type="gene ID" value="TCM_034645"/>
</dbReference>
<proteinExistence type="predicted"/>
<gene>
    <name evidence="1" type="ORF">TCM_034645</name>
</gene>
<reference evidence="1 2" key="1">
    <citation type="journal article" date="2013" name="Genome Biol.">
        <title>The genome sequence of the most widely cultivated cacao type and its use to identify candidate genes regulating pod color.</title>
        <authorList>
            <person name="Motamayor J.C."/>
            <person name="Mockaitis K."/>
            <person name="Schmutz J."/>
            <person name="Haiminen N."/>
            <person name="Iii D.L."/>
            <person name="Cornejo O."/>
            <person name="Findley S.D."/>
            <person name="Zheng P."/>
            <person name="Utro F."/>
            <person name="Royaert S."/>
            <person name="Saski C."/>
            <person name="Jenkins J."/>
            <person name="Podicheti R."/>
            <person name="Zhao M."/>
            <person name="Scheffler B.E."/>
            <person name="Stack J.C."/>
            <person name="Feltus F.A."/>
            <person name="Mustiga G.M."/>
            <person name="Amores F."/>
            <person name="Phillips W."/>
            <person name="Marelli J.P."/>
            <person name="May G.D."/>
            <person name="Shapiro H."/>
            <person name="Ma J."/>
            <person name="Bustamante C.D."/>
            <person name="Schnell R.J."/>
            <person name="Main D."/>
            <person name="Gilbert D."/>
            <person name="Parida L."/>
            <person name="Kuhn D.N."/>
        </authorList>
    </citation>
    <scope>NUCLEOTIDE SEQUENCE [LARGE SCALE GENOMIC DNA]</scope>
    <source>
        <strain evidence="2">cv. Matina 1-6</strain>
    </source>
</reference>
<organism evidence="1 2">
    <name type="scientific">Theobroma cacao</name>
    <name type="common">Cacao</name>
    <name type="synonym">Cocoa</name>
    <dbReference type="NCBI Taxonomy" id="3641"/>
    <lineage>
        <taxon>Eukaryota</taxon>
        <taxon>Viridiplantae</taxon>
        <taxon>Streptophyta</taxon>
        <taxon>Embryophyta</taxon>
        <taxon>Tracheophyta</taxon>
        <taxon>Spermatophyta</taxon>
        <taxon>Magnoliopsida</taxon>
        <taxon>eudicotyledons</taxon>
        <taxon>Gunneridae</taxon>
        <taxon>Pentapetalae</taxon>
        <taxon>rosids</taxon>
        <taxon>malvids</taxon>
        <taxon>Malvales</taxon>
        <taxon>Malvaceae</taxon>
        <taxon>Byttnerioideae</taxon>
        <taxon>Theobroma</taxon>
    </lineage>
</organism>
<keyword evidence="2" id="KW-1185">Reference proteome</keyword>
<evidence type="ECO:0000313" key="2">
    <source>
        <dbReference type="Proteomes" id="UP000026915"/>
    </source>
</evidence>
<dbReference type="HOGENOM" id="CLU_2817634_0_0_1"/>
<evidence type="ECO:0000313" key="1">
    <source>
        <dbReference type="EMBL" id="EOY15647.1"/>
    </source>
</evidence>
<protein>
    <submittedName>
        <fullName evidence="1">Uncharacterized protein</fullName>
    </submittedName>
</protein>
<dbReference type="Proteomes" id="UP000026915">
    <property type="component" value="Chromosome 8"/>
</dbReference>
<dbReference type="InParanoid" id="A0A061FG45"/>
<dbReference type="AlphaFoldDB" id="A0A061FG45"/>